<dbReference type="PANTHER" id="PTHR43811:SF19">
    <property type="entry name" value="39 KDA FK506-BINDING NUCLEAR PROTEIN"/>
    <property type="match status" value="1"/>
</dbReference>
<dbReference type="InterPro" id="IPR001179">
    <property type="entry name" value="PPIase_FKBP_dom"/>
</dbReference>
<evidence type="ECO:0000256" key="5">
    <source>
        <dbReference type="PROSITE-ProRule" id="PRU00277"/>
    </source>
</evidence>
<sequence length="179" mass="18611">MNSVWARAATTAAVISVLALAGCNRGDAGGAADLEANARAAAFFMESNAKADGVQTLPSGLQYKVVQSGPSGAPSPDRNDLVRVDYEGALTDGTVFDSSFSRGQPYVTTAEQVVPGWTEALQRMKVGDEWMLYLPPELGYGERGQGADIPPNSVLVFRIKLLDVAPVPGGGRGVGIAQG</sequence>
<dbReference type="InterPro" id="IPR000774">
    <property type="entry name" value="PPIase_FKBP_N"/>
</dbReference>
<evidence type="ECO:0000256" key="4">
    <source>
        <dbReference type="ARBA" id="ARBA00023235"/>
    </source>
</evidence>
<keyword evidence="4 5" id="KW-0413">Isomerase</keyword>
<evidence type="ECO:0000313" key="9">
    <source>
        <dbReference type="EMBL" id="MFC5343042.1"/>
    </source>
</evidence>
<comment type="caution">
    <text evidence="9">The sequence shown here is derived from an EMBL/GenBank/DDBJ whole genome shotgun (WGS) entry which is preliminary data.</text>
</comment>
<dbReference type="PANTHER" id="PTHR43811">
    <property type="entry name" value="FKBP-TYPE PEPTIDYL-PROLYL CIS-TRANS ISOMERASE FKPA"/>
    <property type="match status" value="1"/>
</dbReference>
<evidence type="ECO:0000256" key="6">
    <source>
        <dbReference type="RuleBase" id="RU003915"/>
    </source>
</evidence>
<feature type="signal peptide" evidence="7">
    <location>
        <begin position="1"/>
        <end position="21"/>
    </location>
</feature>
<comment type="similarity">
    <text evidence="2 6">Belongs to the FKBP-type PPIase family.</text>
</comment>
<dbReference type="Gene3D" id="3.10.50.40">
    <property type="match status" value="1"/>
</dbReference>
<dbReference type="Proteomes" id="UP001596152">
    <property type="component" value="Unassembled WGS sequence"/>
</dbReference>
<dbReference type="InterPro" id="IPR046357">
    <property type="entry name" value="PPIase_dom_sf"/>
</dbReference>
<dbReference type="EMBL" id="JBHSLF010000008">
    <property type="protein sequence ID" value="MFC5343042.1"/>
    <property type="molecule type" value="Genomic_DNA"/>
</dbReference>
<protein>
    <recommendedName>
        <fullName evidence="6">Peptidyl-prolyl cis-trans isomerase</fullName>
        <ecNumber evidence="6">5.2.1.8</ecNumber>
    </recommendedName>
</protein>
<evidence type="ECO:0000256" key="7">
    <source>
        <dbReference type="SAM" id="SignalP"/>
    </source>
</evidence>
<evidence type="ECO:0000259" key="8">
    <source>
        <dbReference type="PROSITE" id="PS50059"/>
    </source>
</evidence>
<dbReference type="EC" id="5.2.1.8" evidence="6"/>
<dbReference type="SUPFAM" id="SSF54534">
    <property type="entry name" value="FKBP-like"/>
    <property type="match status" value="1"/>
</dbReference>
<gene>
    <name evidence="9" type="ORF">ACFPIE_03890</name>
</gene>
<evidence type="ECO:0000313" key="10">
    <source>
        <dbReference type="Proteomes" id="UP001596152"/>
    </source>
</evidence>
<keyword evidence="7" id="KW-0732">Signal</keyword>
<accession>A0ABW0FNU9</accession>
<keyword evidence="10" id="KW-1185">Reference proteome</keyword>
<dbReference type="PROSITE" id="PS51257">
    <property type="entry name" value="PROKAR_LIPOPROTEIN"/>
    <property type="match status" value="1"/>
</dbReference>
<dbReference type="Pfam" id="PF00254">
    <property type="entry name" value="FKBP_C"/>
    <property type="match status" value="1"/>
</dbReference>
<name>A0ABW0FNU9_9CAUL</name>
<dbReference type="PROSITE" id="PS50059">
    <property type="entry name" value="FKBP_PPIASE"/>
    <property type="match status" value="1"/>
</dbReference>
<organism evidence="9 10">
    <name type="scientific">Brevundimonas staleyi</name>
    <dbReference type="NCBI Taxonomy" id="74326"/>
    <lineage>
        <taxon>Bacteria</taxon>
        <taxon>Pseudomonadati</taxon>
        <taxon>Pseudomonadota</taxon>
        <taxon>Alphaproteobacteria</taxon>
        <taxon>Caulobacterales</taxon>
        <taxon>Caulobacteraceae</taxon>
        <taxon>Brevundimonas</taxon>
    </lineage>
</organism>
<feature type="domain" description="PPIase FKBP-type" evidence="8">
    <location>
        <begin position="79"/>
        <end position="165"/>
    </location>
</feature>
<keyword evidence="3 5" id="KW-0697">Rotamase</keyword>
<dbReference type="RefSeq" id="WP_374037217.1">
    <property type="nucleotide sequence ID" value="NZ_CP169082.1"/>
</dbReference>
<dbReference type="Pfam" id="PF01346">
    <property type="entry name" value="FKBP_N"/>
    <property type="match status" value="1"/>
</dbReference>
<comment type="catalytic activity">
    <reaction evidence="1 5 6">
        <text>[protein]-peptidylproline (omega=180) = [protein]-peptidylproline (omega=0)</text>
        <dbReference type="Rhea" id="RHEA:16237"/>
        <dbReference type="Rhea" id="RHEA-COMP:10747"/>
        <dbReference type="Rhea" id="RHEA-COMP:10748"/>
        <dbReference type="ChEBI" id="CHEBI:83833"/>
        <dbReference type="ChEBI" id="CHEBI:83834"/>
        <dbReference type="EC" id="5.2.1.8"/>
    </reaction>
</comment>
<feature type="chain" id="PRO_5045220564" description="Peptidyl-prolyl cis-trans isomerase" evidence="7">
    <location>
        <begin position="22"/>
        <end position="179"/>
    </location>
</feature>
<reference evidence="10" key="1">
    <citation type="journal article" date="2019" name="Int. J. Syst. Evol. Microbiol.">
        <title>The Global Catalogue of Microorganisms (GCM) 10K type strain sequencing project: providing services to taxonomists for standard genome sequencing and annotation.</title>
        <authorList>
            <consortium name="The Broad Institute Genomics Platform"/>
            <consortium name="The Broad Institute Genome Sequencing Center for Infectious Disease"/>
            <person name="Wu L."/>
            <person name="Ma J."/>
        </authorList>
    </citation>
    <scope>NUCLEOTIDE SEQUENCE [LARGE SCALE GENOMIC DNA]</scope>
    <source>
        <strain evidence="10">JCM 12125</strain>
    </source>
</reference>
<proteinExistence type="inferred from homology"/>
<evidence type="ECO:0000256" key="3">
    <source>
        <dbReference type="ARBA" id="ARBA00023110"/>
    </source>
</evidence>
<dbReference type="GO" id="GO:0003755">
    <property type="term" value="F:peptidyl-prolyl cis-trans isomerase activity"/>
    <property type="evidence" value="ECO:0007669"/>
    <property type="project" value="UniProtKB-EC"/>
</dbReference>
<evidence type="ECO:0000256" key="2">
    <source>
        <dbReference type="ARBA" id="ARBA00006577"/>
    </source>
</evidence>
<evidence type="ECO:0000256" key="1">
    <source>
        <dbReference type="ARBA" id="ARBA00000971"/>
    </source>
</evidence>